<name>A0ABF7QTF8_RHILW</name>
<protein>
    <submittedName>
        <fullName evidence="2">Uncharacterized protein</fullName>
    </submittedName>
</protein>
<dbReference type="RefSeq" id="WP_012559614.1">
    <property type="nucleotide sequence ID" value="NC_011369.1"/>
</dbReference>
<evidence type="ECO:0000313" key="3">
    <source>
        <dbReference type="Proteomes" id="UP000008330"/>
    </source>
</evidence>
<feature type="region of interest" description="Disordered" evidence="1">
    <location>
        <begin position="53"/>
        <end position="76"/>
    </location>
</feature>
<dbReference type="Proteomes" id="UP000008330">
    <property type="component" value="Chromosome"/>
</dbReference>
<evidence type="ECO:0000313" key="2">
    <source>
        <dbReference type="EMBL" id="ACI57492.1"/>
    </source>
</evidence>
<dbReference type="AlphaFoldDB" id="A0ABF7QTF8"/>
<dbReference type="EMBL" id="CP001191">
    <property type="protein sequence ID" value="ACI57492.1"/>
    <property type="molecule type" value="Genomic_DNA"/>
</dbReference>
<organism evidence="2 3">
    <name type="scientific">Rhizobium leguminosarum bv. trifolii (strain WSM2304)</name>
    <dbReference type="NCBI Taxonomy" id="395492"/>
    <lineage>
        <taxon>Bacteria</taxon>
        <taxon>Pseudomonadati</taxon>
        <taxon>Pseudomonadota</taxon>
        <taxon>Alphaproteobacteria</taxon>
        <taxon>Hyphomicrobiales</taxon>
        <taxon>Rhizobiaceae</taxon>
        <taxon>Rhizobium/Agrobacterium group</taxon>
        <taxon>Rhizobium</taxon>
    </lineage>
</organism>
<sequence length="114" mass="12955">MTTPVTLHMINDEPRILDVELAAKLGLARRAKIRDVIKRYADELSRYGTIATLENTPEAAEADPSSNSSSTKRKPFALPRWRIRSTQLLCVRWSPRLTLSIVLVGRPRRTKRST</sequence>
<accession>A0ABF7QTF8</accession>
<dbReference type="KEGG" id="rlt:Rleg2_4230"/>
<proteinExistence type="predicted"/>
<keyword evidence="3" id="KW-1185">Reference proteome</keyword>
<gene>
    <name evidence="2" type="ordered locus">Rleg2_4230</name>
</gene>
<reference evidence="2 3" key="1">
    <citation type="journal article" date="2010" name="Stand. Genomic Sci.">
        <title>Complete genome sequence of Rhizobium leguminosarum bv trifolii strain WSM2304, an effective microsymbiont of the South American clover Trifolium polymorphum.</title>
        <authorList>
            <person name="Reeve W."/>
            <person name="O'Hara G."/>
            <person name="Chain P."/>
            <person name="Ardley J."/>
            <person name="Brau L."/>
            <person name="Nandesena K."/>
            <person name="Tiwari R."/>
            <person name="Malfatti S."/>
            <person name="Kiss H."/>
            <person name="Lapidus A."/>
            <person name="Copeland A."/>
            <person name="Nolan M."/>
            <person name="Land M."/>
            <person name="Ivanova N."/>
            <person name="Mavromatis K."/>
            <person name="Markowitz V."/>
            <person name="Kyrpides N."/>
            <person name="Melino V."/>
            <person name="Denton M."/>
            <person name="Yates R."/>
            <person name="Howieson J."/>
        </authorList>
    </citation>
    <scope>NUCLEOTIDE SEQUENCE [LARGE SCALE GENOMIC DNA]</scope>
    <source>
        <strain evidence="2 3">WSM2304</strain>
    </source>
</reference>
<evidence type="ECO:0000256" key="1">
    <source>
        <dbReference type="SAM" id="MobiDB-lite"/>
    </source>
</evidence>